<dbReference type="SMART" id="SM00481">
    <property type="entry name" value="POLIIIAc"/>
    <property type="match status" value="1"/>
</dbReference>
<accession>A0A420W7P0</accession>
<dbReference type="EMBL" id="RBIE01000001">
    <property type="protein sequence ID" value="RKQ63341.1"/>
    <property type="molecule type" value="Genomic_DNA"/>
</dbReference>
<keyword evidence="3" id="KW-1185">Reference proteome</keyword>
<organism evidence="2 3">
    <name type="scientific">Thermovibrio guaymasensis</name>
    <dbReference type="NCBI Taxonomy" id="240167"/>
    <lineage>
        <taxon>Bacteria</taxon>
        <taxon>Pseudomonadati</taxon>
        <taxon>Aquificota</taxon>
        <taxon>Aquificia</taxon>
        <taxon>Desulfurobacteriales</taxon>
        <taxon>Desulfurobacteriaceae</taxon>
        <taxon>Thermovibrio</taxon>
    </lineage>
</organism>
<proteinExistence type="predicted"/>
<dbReference type="OrthoDB" id="9804333at2"/>
<dbReference type="PANTHER" id="PTHR42924">
    <property type="entry name" value="EXONUCLEASE"/>
    <property type="match status" value="1"/>
</dbReference>
<dbReference type="SUPFAM" id="SSF89550">
    <property type="entry name" value="PHP domain-like"/>
    <property type="match status" value="1"/>
</dbReference>
<dbReference type="InterPro" id="IPR052018">
    <property type="entry name" value="PHP_domain"/>
</dbReference>
<dbReference type="Proteomes" id="UP000280881">
    <property type="component" value="Unassembled WGS sequence"/>
</dbReference>
<feature type="domain" description="Polymerase/histidinol phosphatase N-terminal" evidence="1">
    <location>
        <begin position="9"/>
        <end position="74"/>
    </location>
</feature>
<dbReference type="GO" id="GO:0004534">
    <property type="term" value="F:5'-3' RNA exonuclease activity"/>
    <property type="evidence" value="ECO:0007669"/>
    <property type="project" value="TreeGrafter"/>
</dbReference>
<dbReference type="InterPro" id="IPR004013">
    <property type="entry name" value="PHP_dom"/>
</dbReference>
<protein>
    <recommendedName>
        <fullName evidence="1">Polymerase/histidinol phosphatase N-terminal domain-containing protein</fullName>
    </recommendedName>
</protein>
<evidence type="ECO:0000313" key="2">
    <source>
        <dbReference type="EMBL" id="RKQ63341.1"/>
    </source>
</evidence>
<dbReference type="Gene3D" id="3.20.20.140">
    <property type="entry name" value="Metal-dependent hydrolases"/>
    <property type="match status" value="1"/>
</dbReference>
<evidence type="ECO:0000313" key="3">
    <source>
        <dbReference type="Proteomes" id="UP000280881"/>
    </source>
</evidence>
<dbReference type="InterPro" id="IPR003141">
    <property type="entry name" value="Pol/His_phosphatase_N"/>
</dbReference>
<dbReference type="Gene3D" id="1.10.150.650">
    <property type="match status" value="1"/>
</dbReference>
<dbReference type="Pfam" id="PF02811">
    <property type="entry name" value="PHP"/>
    <property type="match status" value="1"/>
</dbReference>
<comment type="caution">
    <text evidence="2">The sequence shown here is derived from an EMBL/GenBank/DDBJ whole genome shotgun (WGS) entry which is preliminary data.</text>
</comment>
<sequence length="283" mass="32504">MEGLSLYKVDLHCHSTASDGSLTPKELVRLAYRNRVKHLSLTDHDTVEGLQEARSEAKKLGINFINGIEVTADTSFLGEGKRQFHILGYHFNPESASMKELTEFFQSSRVKRNKELLARLEELGYPITYEEMVKRYGENFGKPNVAKRLIELGYFTDREEAIDFLSSLGVKREKMDYREVFKLIKEAGGIPVIAHPITLKLPKKELYCFIKRAKEEGLEGLEYLHYRHSPPYAREIRQICQELKLYYTAGSDFHGENKPCIKLGFLNATRKDVNFPLTVSPLP</sequence>
<evidence type="ECO:0000259" key="1">
    <source>
        <dbReference type="SMART" id="SM00481"/>
    </source>
</evidence>
<dbReference type="AlphaFoldDB" id="A0A420W7P0"/>
<dbReference type="PANTHER" id="PTHR42924:SF3">
    <property type="entry name" value="POLYMERASE_HISTIDINOL PHOSPHATASE N-TERMINAL DOMAIN-CONTAINING PROTEIN"/>
    <property type="match status" value="1"/>
</dbReference>
<gene>
    <name evidence="2" type="ORF">C7457_0210</name>
</gene>
<reference evidence="2 3" key="1">
    <citation type="submission" date="2018-10" db="EMBL/GenBank/DDBJ databases">
        <title>Genomic Encyclopedia of Type Strains, Phase IV (KMG-IV): sequencing the most valuable type-strain genomes for metagenomic binning, comparative biology and taxonomic classification.</title>
        <authorList>
            <person name="Goeker M."/>
        </authorList>
    </citation>
    <scope>NUCLEOTIDE SEQUENCE [LARGE SCALE GENOMIC DNA]</scope>
    <source>
        <strain evidence="2 3">DSM 15521</strain>
    </source>
</reference>
<name>A0A420W7P0_9BACT</name>
<dbReference type="InterPro" id="IPR016195">
    <property type="entry name" value="Pol/histidinol_Pase-like"/>
</dbReference>
<dbReference type="RefSeq" id="WP_121169580.1">
    <property type="nucleotide sequence ID" value="NZ_RBIE01000001.1"/>
</dbReference>
<dbReference type="GO" id="GO:0035312">
    <property type="term" value="F:5'-3' DNA exonuclease activity"/>
    <property type="evidence" value="ECO:0007669"/>
    <property type="project" value="TreeGrafter"/>
</dbReference>
<dbReference type="CDD" id="cd07438">
    <property type="entry name" value="PHP_HisPPase_AMP"/>
    <property type="match status" value="1"/>
</dbReference>